<gene>
    <name evidence="3" type="ORF">BC962_0865</name>
</gene>
<protein>
    <submittedName>
        <fullName evidence="3">Endonuclease/exonuclease/phosphatase (EEP) superfamily protein YafD</fullName>
    </submittedName>
</protein>
<dbReference type="AlphaFoldDB" id="A0A495PZD8"/>
<feature type="domain" description="Endonuclease/exonuclease/phosphatase" evidence="2">
    <location>
        <begin position="126"/>
        <end position="332"/>
    </location>
</feature>
<dbReference type="RefSeq" id="WP_245984020.1">
    <property type="nucleotide sequence ID" value="NZ_RBLG01000001.1"/>
</dbReference>
<feature type="transmembrane region" description="Helical" evidence="1">
    <location>
        <begin position="47"/>
        <end position="64"/>
    </location>
</feature>
<comment type="caution">
    <text evidence="3">The sequence shown here is derived from an EMBL/GenBank/DDBJ whole genome shotgun (WGS) entry which is preliminary data.</text>
</comment>
<proteinExistence type="predicted"/>
<reference evidence="3 4" key="1">
    <citation type="submission" date="2018-10" db="EMBL/GenBank/DDBJ databases">
        <title>Genomic Encyclopedia of Archaeal and Bacterial Type Strains, Phase II (KMG-II): from individual species to whole genera.</title>
        <authorList>
            <person name="Goeker M."/>
        </authorList>
    </citation>
    <scope>NUCLEOTIDE SEQUENCE [LARGE SCALE GENOMIC DNA]</scope>
    <source>
        <strain evidence="3 4">DSM 19839</strain>
    </source>
</reference>
<evidence type="ECO:0000313" key="4">
    <source>
        <dbReference type="Proteomes" id="UP000276282"/>
    </source>
</evidence>
<accession>A0A495PZD8</accession>
<feature type="transmembrane region" description="Helical" evidence="1">
    <location>
        <begin position="12"/>
        <end position="35"/>
    </location>
</feature>
<sequence length="342" mass="38925">MHNTRNKFRTIAYYCVVVVSCILILASLLSLVYNIPKWYLKALDFPRLQQFVASILMLLLFIILNRKWKLPSIALVIGLLASIFIHFSFISTYLLGEKAVPSIEESELNPNNTVGILISNVLITNKNSSKFLEIISDTNPDLILVMEVDSWWIKELESLKKGYPYFIEHPLDNAYGMALYSKLPLSETEIQFLNHSKVPSFNTLINLPSGKTFKFHGVHPVAPFPSDKYPENIGENGNDQQKEVALEKVGMLVSKNKRPSIVAGDFNDVSWSNTSRLFGQNGNLKDVRIGRGLFNTFDAQSMIMRWPLDHFFVSEGISVVEFKRLPKFGSDHFPLFAKFEIK</sequence>
<keyword evidence="3" id="KW-0540">Nuclease</keyword>
<dbReference type="Gene3D" id="3.60.10.10">
    <property type="entry name" value="Endonuclease/exonuclease/phosphatase"/>
    <property type="match status" value="1"/>
</dbReference>
<keyword evidence="1" id="KW-1133">Transmembrane helix</keyword>
<feature type="transmembrane region" description="Helical" evidence="1">
    <location>
        <begin position="73"/>
        <end position="96"/>
    </location>
</feature>
<dbReference type="PROSITE" id="PS51257">
    <property type="entry name" value="PROKAR_LIPOPROTEIN"/>
    <property type="match status" value="1"/>
</dbReference>
<keyword evidence="1" id="KW-0812">Transmembrane</keyword>
<dbReference type="GO" id="GO:0004519">
    <property type="term" value="F:endonuclease activity"/>
    <property type="evidence" value="ECO:0007669"/>
    <property type="project" value="UniProtKB-KW"/>
</dbReference>
<dbReference type="Proteomes" id="UP000276282">
    <property type="component" value="Unassembled WGS sequence"/>
</dbReference>
<keyword evidence="3" id="KW-0378">Hydrolase</keyword>
<evidence type="ECO:0000259" key="2">
    <source>
        <dbReference type="Pfam" id="PF03372"/>
    </source>
</evidence>
<keyword evidence="3" id="KW-0269">Exonuclease</keyword>
<organism evidence="3 4">
    <name type="scientific">Gillisia mitskevichiae</name>
    <dbReference type="NCBI Taxonomy" id="270921"/>
    <lineage>
        <taxon>Bacteria</taxon>
        <taxon>Pseudomonadati</taxon>
        <taxon>Bacteroidota</taxon>
        <taxon>Flavobacteriia</taxon>
        <taxon>Flavobacteriales</taxon>
        <taxon>Flavobacteriaceae</taxon>
        <taxon>Gillisia</taxon>
    </lineage>
</organism>
<name>A0A495PZD8_9FLAO</name>
<dbReference type="EMBL" id="RBLG01000001">
    <property type="protein sequence ID" value="RKS55891.1"/>
    <property type="molecule type" value="Genomic_DNA"/>
</dbReference>
<dbReference type="InterPro" id="IPR036691">
    <property type="entry name" value="Endo/exonu/phosph_ase_sf"/>
</dbReference>
<dbReference type="InterPro" id="IPR005135">
    <property type="entry name" value="Endo/exonuclease/phosphatase"/>
</dbReference>
<dbReference type="Pfam" id="PF03372">
    <property type="entry name" value="Exo_endo_phos"/>
    <property type="match status" value="1"/>
</dbReference>
<keyword evidence="4" id="KW-1185">Reference proteome</keyword>
<evidence type="ECO:0000313" key="3">
    <source>
        <dbReference type="EMBL" id="RKS55891.1"/>
    </source>
</evidence>
<evidence type="ECO:0000256" key="1">
    <source>
        <dbReference type="SAM" id="Phobius"/>
    </source>
</evidence>
<keyword evidence="1" id="KW-0472">Membrane</keyword>
<keyword evidence="3" id="KW-0255">Endonuclease</keyword>
<dbReference type="GO" id="GO:0004527">
    <property type="term" value="F:exonuclease activity"/>
    <property type="evidence" value="ECO:0007669"/>
    <property type="project" value="UniProtKB-KW"/>
</dbReference>
<dbReference type="SUPFAM" id="SSF56219">
    <property type="entry name" value="DNase I-like"/>
    <property type="match status" value="1"/>
</dbReference>